<dbReference type="AlphaFoldDB" id="A0A934TJM9"/>
<feature type="transmembrane region" description="Helical" evidence="1">
    <location>
        <begin position="46"/>
        <end position="67"/>
    </location>
</feature>
<keyword evidence="3" id="KW-1185">Reference proteome</keyword>
<reference evidence="2" key="1">
    <citation type="submission" date="2017-05" db="EMBL/GenBank/DDBJ databases">
        <authorList>
            <person name="Imhoff J.F."/>
            <person name="Rahn T."/>
            <person name="Kuenzel S."/>
            <person name="Neulinger S.C."/>
        </authorList>
    </citation>
    <scope>NUCLEOTIDE SEQUENCE</scope>
    <source>
        <strain evidence="2">LMG 28126</strain>
    </source>
</reference>
<gene>
    <name evidence="2" type="ORF">CCR87_03570</name>
</gene>
<evidence type="ECO:0000256" key="1">
    <source>
        <dbReference type="SAM" id="Phobius"/>
    </source>
</evidence>
<dbReference type="EMBL" id="NHSD01000128">
    <property type="protein sequence ID" value="MBK5926442.1"/>
    <property type="molecule type" value="Genomic_DNA"/>
</dbReference>
<evidence type="ECO:0000313" key="2">
    <source>
        <dbReference type="EMBL" id="MBK5926442.1"/>
    </source>
</evidence>
<name>A0A934TJM9_9RHOB</name>
<protein>
    <submittedName>
        <fullName evidence="2">Uncharacterized protein</fullName>
    </submittedName>
</protein>
<feature type="transmembrane region" description="Helical" evidence="1">
    <location>
        <begin position="79"/>
        <end position="98"/>
    </location>
</feature>
<keyword evidence="1" id="KW-0472">Membrane</keyword>
<accession>A0A934TJM9</accession>
<comment type="caution">
    <text evidence="2">The sequence shown here is derived from an EMBL/GenBank/DDBJ whole genome shotgun (WGS) entry which is preliminary data.</text>
</comment>
<proteinExistence type="predicted"/>
<keyword evidence="1" id="KW-1133">Transmembrane helix</keyword>
<organism evidence="2 3">
    <name type="scientific">Rhodobaculum claviforme</name>
    <dbReference type="NCBI Taxonomy" id="1549854"/>
    <lineage>
        <taxon>Bacteria</taxon>
        <taxon>Pseudomonadati</taxon>
        <taxon>Pseudomonadota</taxon>
        <taxon>Alphaproteobacteria</taxon>
        <taxon>Rhodobacterales</taxon>
        <taxon>Paracoccaceae</taxon>
        <taxon>Rhodobaculum</taxon>
    </lineage>
</organism>
<dbReference type="RefSeq" id="WP_201156212.1">
    <property type="nucleotide sequence ID" value="NZ_NHSD01000128.1"/>
</dbReference>
<evidence type="ECO:0000313" key="3">
    <source>
        <dbReference type="Proteomes" id="UP000706333"/>
    </source>
</evidence>
<dbReference type="Proteomes" id="UP000706333">
    <property type="component" value="Unassembled WGS sequence"/>
</dbReference>
<keyword evidence="1" id="KW-0812">Transmembrane</keyword>
<feature type="transmembrane region" description="Helical" evidence="1">
    <location>
        <begin position="12"/>
        <end position="34"/>
    </location>
</feature>
<sequence length="101" mass="10650">MTWLPRALIGPGLWAVGFALVYGLHGLGCALGWSTQEVAGMTLHRLAMVAAWVGTLLACVVVVMWLPGGPDPTRRLPRIGAWIGLGATIFTLLPLLVATSC</sequence>
<reference evidence="2" key="2">
    <citation type="journal article" date="2020" name="Microorganisms">
        <title>Osmotic Adaptation and Compatible Solute Biosynthesis of Phototrophic Bacteria as Revealed from Genome Analyses.</title>
        <authorList>
            <person name="Imhoff J.F."/>
            <person name="Rahn T."/>
            <person name="Kunzel S."/>
            <person name="Keller A."/>
            <person name="Neulinger S.C."/>
        </authorList>
    </citation>
    <scope>NUCLEOTIDE SEQUENCE</scope>
    <source>
        <strain evidence="2">LMG 28126</strain>
    </source>
</reference>